<sequence>MQKSILPFLFILATTLLNPTFLQTQQRGTTSESNKDETNQMKKRPTQHLEWAMFAVEMTVKLLAMEHTFHE</sequence>
<feature type="region of interest" description="Disordered" evidence="1">
    <location>
        <begin position="23"/>
        <end position="44"/>
    </location>
</feature>
<feature type="signal peptide" evidence="2">
    <location>
        <begin position="1"/>
        <end position="24"/>
    </location>
</feature>
<dbReference type="EnsemblPlants" id="PGSC0003DMT400054328">
    <property type="protein sequence ID" value="PGSC0003DMT400054328"/>
    <property type="gene ID" value="PGSC0003DMG401021084"/>
</dbReference>
<accession>M1BW42</accession>
<keyword evidence="4" id="KW-1185">Reference proteome</keyword>
<dbReference type="Proteomes" id="UP000011115">
    <property type="component" value="Unassembled WGS sequence"/>
</dbReference>
<protein>
    <submittedName>
        <fullName evidence="3">Uncharacterized protein</fullName>
    </submittedName>
</protein>
<dbReference type="HOGENOM" id="CLU_2744987_0_0_1"/>
<reference evidence="3" key="2">
    <citation type="submission" date="2015-06" db="UniProtKB">
        <authorList>
            <consortium name="EnsemblPlants"/>
        </authorList>
    </citation>
    <scope>IDENTIFICATION</scope>
    <source>
        <strain evidence="3">DM1-3 516 R44</strain>
    </source>
</reference>
<dbReference type="InParanoid" id="M1BW42"/>
<evidence type="ECO:0000256" key="1">
    <source>
        <dbReference type="SAM" id="MobiDB-lite"/>
    </source>
</evidence>
<feature type="compositionally biased region" description="Polar residues" evidence="1">
    <location>
        <begin position="23"/>
        <end position="32"/>
    </location>
</feature>
<organism evidence="3 4">
    <name type="scientific">Solanum tuberosum</name>
    <name type="common">Potato</name>
    <dbReference type="NCBI Taxonomy" id="4113"/>
    <lineage>
        <taxon>Eukaryota</taxon>
        <taxon>Viridiplantae</taxon>
        <taxon>Streptophyta</taxon>
        <taxon>Embryophyta</taxon>
        <taxon>Tracheophyta</taxon>
        <taxon>Spermatophyta</taxon>
        <taxon>Magnoliopsida</taxon>
        <taxon>eudicotyledons</taxon>
        <taxon>Gunneridae</taxon>
        <taxon>Pentapetalae</taxon>
        <taxon>asterids</taxon>
        <taxon>lamiids</taxon>
        <taxon>Solanales</taxon>
        <taxon>Solanaceae</taxon>
        <taxon>Solanoideae</taxon>
        <taxon>Solaneae</taxon>
        <taxon>Solanum</taxon>
    </lineage>
</organism>
<feature type="chain" id="PRO_5004012556" evidence="2">
    <location>
        <begin position="25"/>
        <end position="71"/>
    </location>
</feature>
<name>M1BW42_SOLTU</name>
<keyword evidence="2" id="KW-0732">Signal</keyword>
<evidence type="ECO:0000256" key="2">
    <source>
        <dbReference type="SAM" id="SignalP"/>
    </source>
</evidence>
<evidence type="ECO:0000313" key="3">
    <source>
        <dbReference type="EnsemblPlants" id="PGSC0003DMT400054328"/>
    </source>
</evidence>
<dbReference type="Gramene" id="PGSC0003DMT400054328">
    <property type="protein sequence ID" value="PGSC0003DMT400054328"/>
    <property type="gene ID" value="PGSC0003DMG401021084"/>
</dbReference>
<dbReference type="PaxDb" id="4113-PGSC0003DMT400054328"/>
<proteinExistence type="predicted"/>
<reference evidence="4" key="1">
    <citation type="journal article" date="2011" name="Nature">
        <title>Genome sequence and analysis of the tuber crop potato.</title>
        <authorList>
            <consortium name="The Potato Genome Sequencing Consortium"/>
        </authorList>
    </citation>
    <scope>NUCLEOTIDE SEQUENCE [LARGE SCALE GENOMIC DNA]</scope>
    <source>
        <strain evidence="4">cv. DM1-3 516 R44</strain>
    </source>
</reference>
<dbReference type="AlphaFoldDB" id="M1BW42"/>
<evidence type="ECO:0000313" key="4">
    <source>
        <dbReference type="Proteomes" id="UP000011115"/>
    </source>
</evidence>